<dbReference type="PANTHER" id="PTHR21666">
    <property type="entry name" value="PEPTIDASE-RELATED"/>
    <property type="match status" value="1"/>
</dbReference>
<dbReference type="Proteomes" id="UP000038487">
    <property type="component" value="Unassembled WGS sequence"/>
</dbReference>
<dbReference type="Pfam" id="PF01551">
    <property type="entry name" value="Peptidase_M23"/>
    <property type="match status" value="1"/>
</dbReference>
<feature type="domain" description="M23ase beta-sheet core" evidence="2">
    <location>
        <begin position="97"/>
        <end position="182"/>
    </location>
</feature>
<accession>A0A9Q6MYZ6</accession>
<dbReference type="GO" id="GO:0004222">
    <property type="term" value="F:metalloendopeptidase activity"/>
    <property type="evidence" value="ECO:0007669"/>
    <property type="project" value="TreeGrafter"/>
</dbReference>
<dbReference type="AlphaFoldDB" id="A0A9Q6MYZ6"/>
<gene>
    <name evidence="3" type="ORF">ERS075527_03620</name>
</gene>
<dbReference type="InterPro" id="IPR016047">
    <property type="entry name" value="M23ase_b-sheet_dom"/>
</dbReference>
<dbReference type="Gene3D" id="2.70.70.10">
    <property type="entry name" value="Glucose Permease (Domain IIA)"/>
    <property type="match status" value="1"/>
</dbReference>
<dbReference type="SUPFAM" id="SSF51261">
    <property type="entry name" value="Duplicated hybrid motif"/>
    <property type="match status" value="1"/>
</dbReference>
<dbReference type="InterPro" id="IPR011055">
    <property type="entry name" value="Dup_hybrid_motif"/>
</dbReference>
<name>A0A9Q6MYZ6_9MYCO</name>
<organism evidence="3 4">
    <name type="scientific">Mycobacteroides abscessus</name>
    <dbReference type="NCBI Taxonomy" id="36809"/>
    <lineage>
        <taxon>Bacteria</taxon>
        <taxon>Bacillati</taxon>
        <taxon>Actinomycetota</taxon>
        <taxon>Actinomycetes</taxon>
        <taxon>Mycobacteriales</taxon>
        <taxon>Mycobacteriaceae</taxon>
        <taxon>Mycobacteroides</taxon>
    </lineage>
</organism>
<evidence type="ECO:0000259" key="2">
    <source>
        <dbReference type="Pfam" id="PF01551"/>
    </source>
</evidence>
<evidence type="ECO:0000313" key="4">
    <source>
        <dbReference type="Proteomes" id="UP000038487"/>
    </source>
</evidence>
<dbReference type="EMBL" id="CSUW01000009">
    <property type="protein sequence ID" value="CPT48825.1"/>
    <property type="molecule type" value="Genomic_DNA"/>
</dbReference>
<comment type="caution">
    <text evidence="3">The sequence shown here is derived from an EMBL/GenBank/DDBJ whole genome shotgun (WGS) entry which is preliminary data.</text>
</comment>
<proteinExistence type="predicted"/>
<dbReference type="InterPro" id="IPR050570">
    <property type="entry name" value="Cell_wall_metabolism_enzyme"/>
</dbReference>
<evidence type="ECO:0000313" key="3">
    <source>
        <dbReference type="EMBL" id="CPT48825.1"/>
    </source>
</evidence>
<sequence length="209" mass="21968">MLATRGFATWPSPRIQRAGLSTAAGMTLSRTALPGHYDVVRFRRLGCVPLILALAVAGSPMAATAPADTGDRFGWPLSPRPAVIRQFDNPQQRWNRGHRGVDLAGGPDQAVVAAGPGVVVFAGVLAGRPLVSIEHHGGLRTTYEPVTPVVRPGQRVDEGAVIGLLQRGHPGCAMTACLHWGALRGPASSAHYLNPLGLLAAIPLRLKPL</sequence>
<evidence type="ECO:0000256" key="1">
    <source>
        <dbReference type="ARBA" id="ARBA00022729"/>
    </source>
</evidence>
<protein>
    <recommendedName>
        <fullName evidence="2">M23ase beta-sheet core domain-containing protein</fullName>
    </recommendedName>
</protein>
<keyword evidence="1" id="KW-0732">Signal</keyword>
<reference evidence="3 4" key="1">
    <citation type="submission" date="2015-03" db="EMBL/GenBank/DDBJ databases">
        <authorList>
            <consortium name="Pathogen Informatics"/>
            <person name="Murphy D."/>
        </authorList>
    </citation>
    <scope>NUCLEOTIDE SEQUENCE [LARGE SCALE GENOMIC DNA]</scope>
    <source>
        <strain evidence="3 4">PAP036</strain>
    </source>
</reference>
<dbReference type="PANTHER" id="PTHR21666:SF289">
    <property type="entry name" value="L-ALA--D-GLU ENDOPEPTIDASE"/>
    <property type="match status" value="1"/>
</dbReference>